<reference evidence="1 2" key="1">
    <citation type="submission" date="2018-11" db="EMBL/GenBank/DDBJ databases">
        <authorList>
            <consortium name="Pathogen Informatics"/>
        </authorList>
    </citation>
    <scope>NUCLEOTIDE SEQUENCE [LARGE SCALE GENOMIC DNA]</scope>
</reference>
<name>A0A3P7IWM8_STRVU</name>
<dbReference type="EMBL" id="UYYB01094600">
    <property type="protein sequence ID" value="VDM74716.1"/>
    <property type="molecule type" value="Genomic_DNA"/>
</dbReference>
<dbReference type="Proteomes" id="UP000270094">
    <property type="component" value="Unassembled WGS sequence"/>
</dbReference>
<gene>
    <name evidence="1" type="ORF">SVUK_LOCUS9714</name>
</gene>
<organism evidence="1 2">
    <name type="scientific">Strongylus vulgaris</name>
    <name type="common">Blood worm</name>
    <dbReference type="NCBI Taxonomy" id="40348"/>
    <lineage>
        <taxon>Eukaryota</taxon>
        <taxon>Metazoa</taxon>
        <taxon>Ecdysozoa</taxon>
        <taxon>Nematoda</taxon>
        <taxon>Chromadorea</taxon>
        <taxon>Rhabditida</taxon>
        <taxon>Rhabditina</taxon>
        <taxon>Rhabditomorpha</taxon>
        <taxon>Strongyloidea</taxon>
        <taxon>Strongylidae</taxon>
        <taxon>Strongylus</taxon>
    </lineage>
</organism>
<proteinExistence type="predicted"/>
<dbReference type="OrthoDB" id="5869806at2759"/>
<sequence length="100" mass="11371">MFYAMMDAMNSQGKKQQRLEDQQDRIAGLLKSLLDERKTKTSACPKVPATRFCELCCVAGHQVAECRNKAKMDVGHVEHVYKKKGLSKKMPLYSFVVFSI</sequence>
<dbReference type="AlphaFoldDB" id="A0A3P7IWM8"/>
<protein>
    <submittedName>
        <fullName evidence="1">Uncharacterized protein</fullName>
    </submittedName>
</protein>
<keyword evidence="2" id="KW-1185">Reference proteome</keyword>
<evidence type="ECO:0000313" key="1">
    <source>
        <dbReference type="EMBL" id="VDM74716.1"/>
    </source>
</evidence>
<evidence type="ECO:0000313" key="2">
    <source>
        <dbReference type="Proteomes" id="UP000270094"/>
    </source>
</evidence>
<accession>A0A3P7IWM8</accession>